<keyword evidence="2" id="KW-1185">Reference proteome</keyword>
<proteinExistence type="predicted"/>
<dbReference type="AlphaFoldDB" id="A0A5B7I1I8"/>
<evidence type="ECO:0000313" key="1">
    <source>
        <dbReference type="EMBL" id="MPC75816.1"/>
    </source>
</evidence>
<name>A0A5B7I1I8_PORTR</name>
<evidence type="ECO:0000313" key="2">
    <source>
        <dbReference type="Proteomes" id="UP000324222"/>
    </source>
</evidence>
<dbReference type="EMBL" id="VSRR010041922">
    <property type="protein sequence ID" value="MPC75816.1"/>
    <property type="molecule type" value="Genomic_DNA"/>
</dbReference>
<reference evidence="1 2" key="1">
    <citation type="submission" date="2019-05" db="EMBL/GenBank/DDBJ databases">
        <title>Another draft genome of Portunus trituberculatus and its Hox gene families provides insights of decapod evolution.</title>
        <authorList>
            <person name="Jeong J.-H."/>
            <person name="Song I."/>
            <person name="Kim S."/>
            <person name="Choi T."/>
            <person name="Kim D."/>
            <person name="Ryu S."/>
            <person name="Kim W."/>
        </authorList>
    </citation>
    <scope>NUCLEOTIDE SEQUENCE [LARGE SCALE GENOMIC DNA]</scope>
    <source>
        <tissue evidence="1">Muscle</tissue>
    </source>
</reference>
<protein>
    <submittedName>
        <fullName evidence="1">Uncharacterized protein</fullName>
    </submittedName>
</protein>
<organism evidence="1 2">
    <name type="scientific">Portunus trituberculatus</name>
    <name type="common">Swimming crab</name>
    <name type="synonym">Neptunus trituberculatus</name>
    <dbReference type="NCBI Taxonomy" id="210409"/>
    <lineage>
        <taxon>Eukaryota</taxon>
        <taxon>Metazoa</taxon>
        <taxon>Ecdysozoa</taxon>
        <taxon>Arthropoda</taxon>
        <taxon>Crustacea</taxon>
        <taxon>Multicrustacea</taxon>
        <taxon>Malacostraca</taxon>
        <taxon>Eumalacostraca</taxon>
        <taxon>Eucarida</taxon>
        <taxon>Decapoda</taxon>
        <taxon>Pleocyemata</taxon>
        <taxon>Brachyura</taxon>
        <taxon>Eubrachyura</taxon>
        <taxon>Portunoidea</taxon>
        <taxon>Portunidae</taxon>
        <taxon>Portuninae</taxon>
        <taxon>Portunus</taxon>
    </lineage>
</organism>
<gene>
    <name evidence="1" type="ORF">E2C01_070213</name>
</gene>
<accession>A0A5B7I1I8</accession>
<sequence length="64" mass="6971">MKTRHGTEGIKCSKTRGYGKLVGLCALCGASSVPQDWRPARCGVDNTVLLLRRTRTVTHEAANE</sequence>
<comment type="caution">
    <text evidence="1">The sequence shown here is derived from an EMBL/GenBank/DDBJ whole genome shotgun (WGS) entry which is preliminary data.</text>
</comment>
<dbReference type="Proteomes" id="UP000324222">
    <property type="component" value="Unassembled WGS sequence"/>
</dbReference>